<evidence type="ECO:0000313" key="1">
    <source>
        <dbReference type="EMBL" id="PGU00292.1"/>
    </source>
</evidence>
<dbReference type="EMBL" id="NUMG01000022">
    <property type="protein sequence ID" value="PGU00292.1"/>
    <property type="molecule type" value="Genomic_DNA"/>
</dbReference>
<evidence type="ECO:0000313" key="2">
    <source>
        <dbReference type="Proteomes" id="UP000225766"/>
    </source>
</evidence>
<proteinExistence type="predicted"/>
<name>A0A2C1LQS6_BACCE</name>
<sequence>MNNINELCLELRRFLNGIDYNKCMSLAVICYYKISQLDKKEHYGLTERVVDTKKFSDVKVELLSGEELIGDVMINNFTNILNPAVNV</sequence>
<protein>
    <submittedName>
        <fullName evidence="1">Uncharacterized protein</fullName>
    </submittedName>
</protein>
<gene>
    <name evidence="1" type="ORF">COD19_16730</name>
</gene>
<accession>A0A2C1LQS6</accession>
<reference evidence="1 2" key="1">
    <citation type="submission" date="2017-09" db="EMBL/GenBank/DDBJ databases">
        <title>Large-scale bioinformatics analysis of Bacillus genomes uncovers conserved roles of natural products in bacterial physiology.</title>
        <authorList>
            <consortium name="Agbiome Team Llc"/>
            <person name="Bleich R.M."/>
            <person name="Grubbs K.J."/>
            <person name="Santa Maria K.C."/>
            <person name="Allen S.E."/>
            <person name="Farag S."/>
            <person name="Shank E.A."/>
            <person name="Bowers A."/>
        </authorList>
    </citation>
    <scope>NUCLEOTIDE SEQUENCE [LARGE SCALE GENOMIC DNA]</scope>
    <source>
        <strain evidence="1 2">AFS040105</strain>
    </source>
</reference>
<dbReference type="AlphaFoldDB" id="A0A2C1LQS6"/>
<organism evidence="1 2">
    <name type="scientific">Bacillus cereus</name>
    <dbReference type="NCBI Taxonomy" id="1396"/>
    <lineage>
        <taxon>Bacteria</taxon>
        <taxon>Bacillati</taxon>
        <taxon>Bacillota</taxon>
        <taxon>Bacilli</taxon>
        <taxon>Bacillales</taxon>
        <taxon>Bacillaceae</taxon>
        <taxon>Bacillus</taxon>
        <taxon>Bacillus cereus group</taxon>
    </lineage>
</organism>
<comment type="caution">
    <text evidence="1">The sequence shown here is derived from an EMBL/GenBank/DDBJ whole genome shotgun (WGS) entry which is preliminary data.</text>
</comment>
<dbReference type="Proteomes" id="UP000225766">
    <property type="component" value="Unassembled WGS sequence"/>
</dbReference>